<dbReference type="GO" id="GO:0006874">
    <property type="term" value="P:intracellular calcium ion homeostasis"/>
    <property type="evidence" value="ECO:0007669"/>
    <property type="project" value="TreeGrafter"/>
</dbReference>
<comment type="similarity">
    <text evidence="2 10">Belongs to the Ca(2+):cation antiporter (CaCA) (TC 2.A.19) family.</text>
</comment>
<dbReference type="AlphaFoldDB" id="A0A015JX94"/>
<dbReference type="GO" id="GO:0012505">
    <property type="term" value="C:endomembrane system"/>
    <property type="evidence" value="ECO:0007669"/>
    <property type="project" value="UniProtKB-SubCell"/>
</dbReference>
<evidence type="ECO:0000256" key="7">
    <source>
        <dbReference type="ARBA" id="ARBA00022989"/>
    </source>
</evidence>
<dbReference type="NCBIfam" id="TIGR00378">
    <property type="entry name" value="cax"/>
    <property type="match status" value="1"/>
</dbReference>
<dbReference type="InterPro" id="IPR004837">
    <property type="entry name" value="NaCa_Exmemb"/>
</dbReference>
<proteinExistence type="inferred from homology"/>
<evidence type="ECO:0000259" key="11">
    <source>
        <dbReference type="Pfam" id="PF01699"/>
    </source>
</evidence>
<dbReference type="HOGENOM" id="CLU_008721_4_2_1"/>
<dbReference type="Gene3D" id="1.20.1420.30">
    <property type="entry name" value="NCX, central ion-binding region"/>
    <property type="match status" value="1"/>
</dbReference>
<feature type="transmembrane region" description="Helical" evidence="10">
    <location>
        <begin position="385"/>
        <end position="405"/>
    </location>
</feature>
<feature type="transmembrane region" description="Helical" evidence="10">
    <location>
        <begin position="49"/>
        <end position="72"/>
    </location>
</feature>
<gene>
    <name evidence="12" type="ORF">RirG_186790</name>
</gene>
<feature type="domain" description="Sodium/calcium exchanger membrane region" evidence="11">
    <location>
        <begin position="77"/>
        <end position="237"/>
    </location>
</feature>
<keyword evidence="3 10" id="KW-0813">Transport</keyword>
<feature type="domain" description="Sodium/calcium exchanger membrane region" evidence="11">
    <location>
        <begin position="261"/>
        <end position="403"/>
    </location>
</feature>
<evidence type="ECO:0000256" key="9">
    <source>
        <dbReference type="ARBA" id="ARBA00023136"/>
    </source>
</evidence>
<keyword evidence="4 10" id="KW-0109">Calcium transport</keyword>
<evidence type="ECO:0000256" key="5">
    <source>
        <dbReference type="ARBA" id="ARBA00022692"/>
    </source>
</evidence>
<feature type="transmembrane region" description="Helical" evidence="10">
    <location>
        <begin position="295"/>
        <end position="314"/>
    </location>
</feature>
<evidence type="ECO:0000256" key="8">
    <source>
        <dbReference type="ARBA" id="ARBA00023065"/>
    </source>
</evidence>
<evidence type="ECO:0000256" key="6">
    <source>
        <dbReference type="ARBA" id="ARBA00022837"/>
    </source>
</evidence>
<evidence type="ECO:0000256" key="10">
    <source>
        <dbReference type="RuleBase" id="RU365028"/>
    </source>
</evidence>
<dbReference type="Proteomes" id="UP000022910">
    <property type="component" value="Unassembled WGS sequence"/>
</dbReference>
<dbReference type="SMR" id="A0A015JX94"/>
<dbReference type="PANTHER" id="PTHR31503:SF22">
    <property type="entry name" value="VACUOLAR CALCIUM ION TRANSPORTER"/>
    <property type="match status" value="1"/>
</dbReference>
<evidence type="ECO:0000256" key="3">
    <source>
        <dbReference type="ARBA" id="ARBA00022448"/>
    </source>
</evidence>
<evidence type="ECO:0000256" key="2">
    <source>
        <dbReference type="ARBA" id="ARBA00008170"/>
    </source>
</evidence>
<evidence type="ECO:0000313" key="12">
    <source>
        <dbReference type="EMBL" id="EXX59699.1"/>
    </source>
</evidence>
<dbReference type="PANTHER" id="PTHR31503">
    <property type="entry name" value="VACUOLAR CALCIUM ION TRANSPORTER"/>
    <property type="match status" value="1"/>
</dbReference>
<dbReference type="InterPro" id="IPR044880">
    <property type="entry name" value="NCX_ion-bd_dom_sf"/>
</dbReference>
<name>A0A015JX94_RHIIW</name>
<feature type="transmembrane region" description="Helical" evidence="10">
    <location>
        <begin position="109"/>
        <end position="130"/>
    </location>
</feature>
<keyword evidence="10" id="KW-0050">Antiport</keyword>
<comment type="caution">
    <text evidence="12">The sequence shown here is derived from an EMBL/GenBank/DDBJ whole genome shotgun (WGS) entry which is preliminary data.</text>
</comment>
<feature type="transmembrane region" description="Helical" evidence="10">
    <location>
        <begin position="255"/>
        <end position="275"/>
    </location>
</feature>
<dbReference type="GO" id="GO:0015369">
    <property type="term" value="F:calcium:proton antiporter activity"/>
    <property type="evidence" value="ECO:0007669"/>
    <property type="project" value="UniProtKB-UniRule"/>
</dbReference>
<sequence>MAEGQPLVLNYSDYGSLPNEETYNLNNASTPAVLNDSPLTPNKRNSLKIILTCSWINCLLIFIPFGYLAHIFKWSDTWIFTLNFLAILPLSKLYDFATVDVSLRVGQSIGCLLNATFGNAVELIVSIIALSKGEIRVVQTSLLGAIISNLLLILGMSFVIGGFIYHQQVFNQIIAQTSSGLMTLACISLIIPAAFNFAVNGNTFNDNGGSTRQLVDLSHGSAIILLIIYILYIFFQLKTHSNLYQIEEEEEEPQLSLSTVLALFVVVTFIAALSAEYLVDSIRGMAESSGLSKTFIGLILLPIIGNAAEFTTAINASARNKMSFAITIAAGSSMQIALFLTPFLVILGWIIGQDLTLYFQPFETVVLFISVIITNYLILDGKSNWFEGAMLLATYTIISLAFFLYPMKL</sequence>
<keyword evidence="9 10" id="KW-0472">Membrane</keyword>
<comment type="subcellular location">
    <subcellularLocation>
        <location evidence="1">Endomembrane system</location>
        <topology evidence="1">Multi-pass membrane protein</topology>
    </subcellularLocation>
    <subcellularLocation>
        <location evidence="10">Vacuole membrane</location>
    </subcellularLocation>
</comment>
<keyword evidence="7 10" id="KW-1133">Transmembrane helix</keyword>
<feature type="transmembrane region" description="Helical" evidence="10">
    <location>
        <begin position="326"/>
        <end position="351"/>
    </location>
</feature>
<feature type="transmembrane region" description="Helical" evidence="10">
    <location>
        <begin position="78"/>
        <end position="97"/>
    </location>
</feature>
<feature type="transmembrane region" description="Helical" evidence="10">
    <location>
        <begin position="357"/>
        <end position="378"/>
    </location>
</feature>
<dbReference type="NCBIfam" id="TIGR00846">
    <property type="entry name" value="caca2"/>
    <property type="match status" value="1"/>
</dbReference>
<dbReference type="InterPro" id="IPR004798">
    <property type="entry name" value="CAX-like"/>
</dbReference>
<evidence type="ECO:0000313" key="13">
    <source>
        <dbReference type="Proteomes" id="UP000022910"/>
    </source>
</evidence>
<evidence type="ECO:0000256" key="4">
    <source>
        <dbReference type="ARBA" id="ARBA00022568"/>
    </source>
</evidence>
<feature type="transmembrane region" description="Helical" evidence="10">
    <location>
        <begin position="217"/>
        <end position="235"/>
    </location>
</feature>
<dbReference type="EMBL" id="JEMT01026253">
    <property type="protein sequence ID" value="EXX59699.1"/>
    <property type="molecule type" value="Genomic_DNA"/>
</dbReference>
<protein>
    <recommendedName>
        <fullName evidence="10">Vacuolar calcium ion transporter</fullName>
    </recommendedName>
</protein>
<organism evidence="12 13">
    <name type="scientific">Rhizophagus irregularis (strain DAOM 197198w)</name>
    <name type="common">Glomus intraradices</name>
    <dbReference type="NCBI Taxonomy" id="1432141"/>
    <lineage>
        <taxon>Eukaryota</taxon>
        <taxon>Fungi</taxon>
        <taxon>Fungi incertae sedis</taxon>
        <taxon>Mucoromycota</taxon>
        <taxon>Glomeromycotina</taxon>
        <taxon>Glomeromycetes</taxon>
        <taxon>Glomerales</taxon>
        <taxon>Glomeraceae</taxon>
        <taxon>Rhizophagus</taxon>
    </lineage>
</organism>
<comment type="function">
    <text evidence="10">Has a role in promoting intracellular calcium ion sequestration via the exchange of calcium ions for hydrogen ions across the vacuolar membrane. Involved also in manganese ion homeostasis via its uptake into the vacuole.</text>
</comment>
<keyword evidence="10" id="KW-0926">Vacuole</keyword>
<reference evidence="12 13" key="1">
    <citation type="submission" date="2014-02" db="EMBL/GenBank/DDBJ databases">
        <title>Single nucleus genome sequencing reveals high similarity among nuclei of an endomycorrhizal fungus.</title>
        <authorList>
            <person name="Lin K."/>
            <person name="Geurts R."/>
            <person name="Zhang Z."/>
            <person name="Limpens E."/>
            <person name="Saunders D.G."/>
            <person name="Mu D."/>
            <person name="Pang E."/>
            <person name="Cao H."/>
            <person name="Cha H."/>
            <person name="Lin T."/>
            <person name="Zhou Q."/>
            <person name="Shang Y."/>
            <person name="Li Y."/>
            <person name="Ivanov S."/>
            <person name="Sharma T."/>
            <person name="Velzen R.V."/>
            <person name="Ruijter N.D."/>
            <person name="Aanen D.K."/>
            <person name="Win J."/>
            <person name="Kamoun S."/>
            <person name="Bisseling T."/>
            <person name="Huang S."/>
        </authorList>
    </citation>
    <scope>NUCLEOTIDE SEQUENCE [LARGE SCALE GENOMIC DNA]</scope>
    <source>
        <strain evidence="13">DAOM197198w</strain>
    </source>
</reference>
<dbReference type="Pfam" id="PF01699">
    <property type="entry name" value="Na_Ca_ex"/>
    <property type="match status" value="2"/>
</dbReference>
<dbReference type="GO" id="GO:0000329">
    <property type="term" value="C:fungal-type vacuole membrane"/>
    <property type="evidence" value="ECO:0007669"/>
    <property type="project" value="TreeGrafter"/>
</dbReference>
<dbReference type="OMA" id="FVALHCH"/>
<keyword evidence="13" id="KW-1185">Reference proteome</keyword>
<keyword evidence="6 10" id="KW-0106">Calcium</keyword>
<feature type="transmembrane region" description="Helical" evidence="10">
    <location>
        <begin position="177"/>
        <end position="197"/>
    </location>
</feature>
<feature type="transmembrane region" description="Helical" evidence="10">
    <location>
        <begin position="142"/>
        <end position="165"/>
    </location>
</feature>
<evidence type="ECO:0000256" key="1">
    <source>
        <dbReference type="ARBA" id="ARBA00004127"/>
    </source>
</evidence>
<dbReference type="OrthoDB" id="1699231at2759"/>
<keyword evidence="8 10" id="KW-0406">Ion transport</keyword>
<keyword evidence="5 10" id="KW-0812">Transmembrane</keyword>
<accession>A0A015JX94</accession>
<dbReference type="InterPro" id="IPR004713">
    <property type="entry name" value="CaH_exchang"/>
</dbReference>